<keyword evidence="2" id="KW-1185">Reference proteome</keyword>
<proteinExistence type="predicted"/>
<dbReference type="AlphaFoldDB" id="A0A225VMD0"/>
<name>A0A225VMD0_9STRA</name>
<gene>
    <name evidence="1" type="ORF">PHMEG_00021601</name>
</gene>
<protein>
    <submittedName>
        <fullName evidence="1">Uncharacterized protein</fullName>
    </submittedName>
</protein>
<evidence type="ECO:0000313" key="2">
    <source>
        <dbReference type="Proteomes" id="UP000198211"/>
    </source>
</evidence>
<comment type="caution">
    <text evidence="1">The sequence shown here is derived from an EMBL/GenBank/DDBJ whole genome shotgun (WGS) entry which is preliminary data.</text>
</comment>
<evidence type="ECO:0000313" key="1">
    <source>
        <dbReference type="EMBL" id="OWZ06179.1"/>
    </source>
</evidence>
<dbReference type="EMBL" id="NBNE01004071">
    <property type="protein sequence ID" value="OWZ06179.1"/>
    <property type="molecule type" value="Genomic_DNA"/>
</dbReference>
<organism evidence="1 2">
    <name type="scientific">Phytophthora megakarya</name>
    <dbReference type="NCBI Taxonomy" id="4795"/>
    <lineage>
        <taxon>Eukaryota</taxon>
        <taxon>Sar</taxon>
        <taxon>Stramenopiles</taxon>
        <taxon>Oomycota</taxon>
        <taxon>Peronosporomycetes</taxon>
        <taxon>Peronosporales</taxon>
        <taxon>Peronosporaceae</taxon>
        <taxon>Phytophthora</taxon>
    </lineage>
</organism>
<dbReference type="OrthoDB" id="126847at2759"/>
<dbReference type="Proteomes" id="UP000198211">
    <property type="component" value="Unassembled WGS sequence"/>
</dbReference>
<sequence length="275" mass="31800">MIFDPGTEANSMYFQRQREDTPLPGKYLIKNVSYDEVQIAKTFFDEGTDCCGISEEFVEKMDWNKYVTYANGKTEFIRNRTIELTVFVERIPGYSTSFQLCHIPNERELMLGVPWKRACKPVIDWATDRIFTQEEFIRSSLNPTSGDHEQQNNKTIHYCSQFGATRVVNVKQADKLVRKKKVEFIAIIPPETTNALYHEMQDSRVGALHAVSVEQTDKAYRQQATDMDSFADNPGFELLQEFADIFRTELPVGPPHHGEHEMEVIDPQRAVYKQQ</sequence>
<accession>A0A225VMD0</accession>
<reference evidence="2" key="1">
    <citation type="submission" date="2017-03" db="EMBL/GenBank/DDBJ databases">
        <title>Phytopthora megakarya and P. palmivora, two closely related causual agents of cacao black pod achieved similar genome size and gene model numbers by different mechanisms.</title>
        <authorList>
            <person name="Ali S."/>
            <person name="Shao J."/>
            <person name="Larry D.J."/>
            <person name="Kronmiller B."/>
            <person name="Shen D."/>
            <person name="Strem M.D."/>
            <person name="Melnick R.L."/>
            <person name="Guiltinan M.J."/>
            <person name="Tyler B.M."/>
            <person name="Meinhardt L.W."/>
            <person name="Bailey B.A."/>
        </authorList>
    </citation>
    <scope>NUCLEOTIDE SEQUENCE [LARGE SCALE GENOMIC DNA]</scope>
    <source>
        <strain evidence="2">zdho120</strain>
    </source>
</reference>